<organism evidence="1 2">
    <name type="scientific">Streptomyces fragilis</name>
    <dbReference type="NCBI Taxonomy" id="67301"/>
    <lineage>
        <taxon>Bacteria</taxon>
        <taxon>Bacillati</taxon>
        <taxon>Actinomycetota</taxon>
        <taxon>Actinomycetes</taxon>
        <taxon>Kitasatosporales</taxon>
        <taxon>Streptomycetaceae</taxon>
        <taxon>Streptomyces</taxon>
    </lineage>
</organism>
<evidence type="ECO:0000313" key="1">
    <source>
        <dbReference type="EMBL" id="MEU3557700.1"/>
    </source>
</evidence>
<dbReference type="InterPro" id="IPR011008">
    <property type="entry name" value="Dimeric_a/b-barrel"/>
</dbReference>
<keyword evidence="2" id="KW-1185">Reference proteome</keyword>
<comment type="caution">
    <text evidence="1">The sequence shown here is derived from an EMBL/GenBank/DDBJ whole genome shotgun (WGS) entry which is preliminary data.</text>
</comment>
<keyword evidence="1" id="KW-0560">Oxidoreductase</keyword>
<reference evidence="1 2" key="1">
    <citation type="submission" date="2024-06" db="EMBL/GenBank/DDBJ databases">
        <title>The Natural Products Discovery Center: Release of the First 8490 Sequenced Strains for Exploring Actinobacteria Biosynthetic Diversity.</title>
        <authorList>
            <person name="Kalkreuter E."/>
            <person name="Kautsar S.A."/>
            <person name="Yang D."/>
            <person name="Bader C.D."/>
            <person name="Teijaro C.N."/>
            <person name="Fluegel L."/>
            <person name="Davis C.M."/>
            <person name="Simpson J.R."/>
            <person name="Lauterbach L."/>
            <person name="Steele A.D."/>
            <person name="Gui C."/>
            <person name="Meng S."/>
            <person name="Li G."/>
            <person name="Viehrig K."/>
            <person name="Ye F."/>
            <person name="Su P."/>
            <person name="Kiefer A.F."/>
            <person name="Nichols A."/>
            <person name="Cepeda A.J."/>
            <person name="Yan W."/>
            <person name="Fan B."/>
            <person name="Jiang Y."/>
            <person name="Adhikari A."/>
            <person name="Zheng C.-J."/>
            <person name="Schuster L."/>
            <person name="Cowan T.M."/>
            <person name="Smanski M.J."/>
            <person name="Chevrette M.G."/>
            <person name="De Carvalho L.P.S."/>
            <person name="Shen B."/>
        </authorList>
    </citation>
    <scope>NUCLEOTIDE SEQUENCE [LARGE SCALE GENOMIC DNA]</scope>
    <source>
        <strain evidence="1 2">NPDC038104</strain>
    </source>
</reference>
<sequence>MPGRRQETPLTVINRFTVRGDTGRFERAFREHSQYLRGRPDFGFLVTVRLVDRPDVYVHLGHWRTTRGFLDTVHEDAFHGHVRKLGPMVDAEADQAVSVGRVLRGEALVGAENVVLTRARTFGGSDSSAFRRLFAETTEYFAGLDGFGGSDLLRSTLHPGAWTGVHWWRDTEDCERALAGRGHISLLARMRNTADVEVERTRHVAYERVLS</sequence>
<keyword evidence="1" id="KW-0503">Monooxygenase</keyword>
<dbReference type="EMBL" id="JBEZUR010000066">
    <property type="protein sequence ID" value="MEU3557700.1"/>
    <property type="molecule type" value="Genomic_DNA"/>
</dbReference>
<dbReference type="RefSeq" id="WP_159105527.1">
    <property type="nucleotide sequence ID" value="NZ_BEVZ01000002.1"/>
</dbReference>
<dbReference type="Proteomes" id="UP001550850">
    <property type="component" value="Unassembled WGS sequence"/>
</dbReference>
<evidence type="ECO:0000313" key="2">
    <source>
        <dbReference type="Proteomes" id="UP001550850"/>
    </source>
</evidence>
<dbReference type="GO" id="GO:0004497">
    <property type="term" value="F:monooxygenase activity"/>
    <property type="evidence" value="ECO:0007669"/>
    <property type="project" value="UniProtKB-KW"/>
</dbReference>
<dbReference type="Gene3D" id="3.30.70.100">
    <property type="match status" value="2"/>
</dbReference>
<proteinExistence type="predicted"/>
<name>A0ABV2YPQ1_9ACTN</name>
<protein>
    <submittedName>
        <fullName evidence="1">Antibiotic biosynthesis monooxygenase</fullName>
    </submittedName>
</protein>
<dbReference type="SUPFAM" id="SSF54909">
    <property type="entry name" value="Dimeric alpha+beta barrel"/>
    <property type="match status" value="2"/>
</dbReference>
<gene>
    <name evidence="1" type="ORF">AB0E65_26345</name>
</gene>
<accession>A0ABV2YPQ1</accession>